<evidence type="ECO:0000259" key="8">
    <source>
        <dbReference type="PROSITE" id="PS50893"/>
    </source>
</evidence>
<evidence type="ECO:0000256" key="1">
    <source>
        <dbReference type="ARBA" id="ARBA00022448"/>
    </source>
</evidence>
<evidence type="ECO:0000256" key="2">
    <source>
        <dbReference type="ARBA" id="ARBA00022475"/>
    </source>
</evidence>
<dbReference type="NCBIfam" id="NF010061">
    <property type="entry name" value="PRK13538.1"/>
    <property type="match status" value="1"/>
</dbReference>
<keyword evidence="6" id="KW-1278">Translocase</keyword>
<dbReference type="GO" id="GO:0017004">
    <property type="term" value="P:cytochrome complex assembly"/>
    <property type="evidence" value="ECO:0007669"/>
    <property type="project" value="UniProtKB-KW"/>
</dbReference>
<dbReference type="InterPro" id="IPR027417">
    <property type="entry name" value="P-loop_NTPase"/>
</dbReference>
<dbReference type="PANTHER" id="PTHR43499">
    <property type="entry name" value="ABC TRANSPORTER I FAMILY MEMBER 1"/>
    <property type="match status" value="1"/>
</dbReference>
<evidence type="ECO:0000313" key="10">
    <source>
        <dbReference type="Proteomes" id="UP000283474"/>
    </source>
</evidence>
<accession>A0A410GC97</accession>
<evidence type="ECO:0000313" key="9">
    <source>
        <dbReference type="EMBL" id="QAA93936.1"/>
    </source>
</evidence>
<dbReference type="AlphaFoldDB" id="A0A410GC97"/>
<protein>
    <submittedName>
        <fullName evidence="9">Heme ABC exporter ATP-binding protein CcmA</fullName>
    </submittedName>
</protein>
<dbReference type="GO" id="GO:0005524">
    <property type="term" value="F:ATP binding"/>
    <property type="evidence" value="ECO:0007669"/>
    <property type="project" value="UniProtKB-KW"/>
</dbReference>
<dbReference type="OrthoDB" id="9800654at2"/>
<sequence>MEVKLFKALNLECVRGDRSLFNGLSFHLKAGECLVIHGDNGSGKTSLLRTLVGLAAPAAGALYWHGRKIDSLDEEYRCQLIYAGHLPGLKEELDAEENLQFALTLANEPSSVSAIHTALHQVGLQGKENLPTRLLSEGQKRRVSLARLVLQKRPLWVLDEPLAALDSKAAQWVTETIDRHLCRGGIAAVTTHHEMKLKHATYHITCG</sequence>
<proteinExistence type="predicted"/>
<dbReference type="NCBIfam" id="TIGR01189">
    <property type="entry name" value="ccmA"/>
    <property type="match status" value="1"/>
</dbReference>
<keyword evidence="1" id="KW-0813">Transport</keyword>
<gene>
    <name evidence="9" type="ORF">CKA81_08865</name>
</gene>
<evidence type="ECO:0000256" key="7">
    <source>
        <dbReference type="ARBA" id="ARBA00023136"/>
    </source>
</evidence>
<keyword evidence="3" id="KW-0547">Nucleotide-binding</keyword>
<evidence type="ECO:0000256" key="6">
    <source>
        <dbReference type="ARBA" id="ARBA00022967"/>
    </source>
</evidence>
<dbReference type="SMART" id="SM00382">
    <property type="entry name" value="AAA"/>
    <property type="match status" value="1"/>
</dbReference>
<keyword evidence="2" id="KW-1003">Cell membrane</keyword>
<evidence type="ECO:0000256" key="3">
    <source>
        <dbReference type="ARBA" id="ARBA00022741"/>
    </source>
</evidence>
<dbReference type="EMBL" id="CP022987">
    <property type="protein sequence ID" value="QAA93936.1"/>
    <property type="molecule type" value="Genomic_DNA"/>
</dbReference>
<keyword evidence="7" id="KW-0472">Membrane</keyword>
<dbReference type="InterPro" id="IPR003439">
    <property type="entry name" value="ABC_transporter-like_ATP-bd"/>
</dbReference>
<keyword evidence="10" id="KW-1185">Reference proteome</keyword>
<organism evidence="9 10">
    <name type="scientific">Pollutimonas thiosulfatoxidans</name>
    <dbReference type="NCBI Taxonomy" id="2028345"/>
    <lineage>
        <taxon>Bacteria</taxon>
        <taxon>Pseudomonadati</taxon>
        <taxon>Pseudomonadota</taxon>
        <taxon>Betaproteobacteria</taxon>
        <taxon>Burkholderiales</taxon>
        <taxon>Alcaligenaceae</taxon>
        <taxon>Pollutimonas</taxon>
    </lineage>
</organism>
<name>A0A410GC97_9BURK</name>
<dbReference type="PANTHER" id="PTHR43499:SF1">
    <property type="entry name" value="ABC TRANSPORTER I FAMILY MEMBER 1"/>
    <property type="match status" value="1"/>
</dbReference>
<dbReference type="Gene3D" id="3.40.50.300">
    <property type="entry name" value="P-loop containing nucleotide triphosphate hydrolases"/>
    <property type="match status" value="1"/>
</dbReference>
<dbReference type="PROSITE" id="PS50893">
    <property type="entry name" value="ABC_TRANSPORTER_2"/>
    <property type="match status" value="1"/>
</dbReference>
<keyword evidence="5 9" id="KW-0067">ATP-binding</keyword>
<dbReference type="GO" id="GO:0022857">
    <property type="term" value="F:transmembrane transporter activity"/>
    <property type="evidence" value="ECO:0007669"/>
    <property type="project" value="InterPro"/>
</dbReference>
<dbReference type="SUPFAM" id="SSF52540">
    <property type="entry name" value="P-loop containing nucleoside triphosphate hydrolases"/>
    <property type="match status" value="1"/>
</dbReference>
<dbReference type="InterPro" id="IPR005895">
    <property type="entry name" value="ABC_transptr_haem_export_CcmA"/>
</dbReference>
<dbReference type="Pfam" id="PF00005">
    <property type="entry name" value="ABC_tran"/>
    <property type="match status" value="1"/>
</dbReference>
<keyword evidence="4" id="KW-0201">Cytochrome c-type biogenesis</keyword>
<evidence type="ECO:0000256" key="5">
    <source>
        <dbReference type="ARBA" id="ARBA00022840"/>
    </source>
</evidence>
<dbReference type="Proteomes" id="UP000283474">
    <property type="component" value="Chromosome"/>
</dbReference>
<reference evidence="9 10" key="1">
    <citation type="submission" date="2017-08" db="EMBL/GenBank/DDBJ databases">
        <authorList>
            <person name="Park S.-J."/>
            <person name="Kim H."/>
        </authorList>
    </citation>
    <scope>NUCLEOTIDE SEQUENCE [LARGE SCALE GENOMIC DNA]</scope>
    <source>
        <strain evidence="10">ye3</strain>
    </source>
</reference>
<evidence type="ECO:0000256" key="4">
    <source>
        <dbReference type="ARBA" id="ARBA00022748"/>
    </source>
</evidence>
<feature type="domain" description="ABC transporter" evidence="8">
    <location>
        <begin position="6"/>
        <end position="207"/>
    </location>
</feature>
<dbReference type="KEGG" id="pus:CKA81_08865"/>
<dbReference type="GO" id="GO:0016887">
    <property type="term" value="F:ATP hydrolysis activity"/>
    <property type="evidence" value="ECO:0007669"/>
    <property type="project" value="InterPro"/>
</dbReference>
<dbReference type="InterPro" id="IPR003593">
    <property type="entry name" value="AAA+_ATPase"/>
</dbReference>